<proteinExistence type="predicted"/>
<gene>
    <name evidence="1" type="ORF">ACFPMF_26405</name>
</gene>
<dbReference type="RefSeq" id="WP_379850852.1">
    <property type="nucleotide sequence ID" value="NZ_JBHSMA010000016.1"/>
</dbReference>
<sequence>MKLLGIHRNQKFSPNHIGNDDAIFSLTAQALEKRGNQIRICSEDDFLEQTTVAEQRIFTMARQKAVVQKLQAVETAGAVVVNSGFGIQNCFRINMHRALEENGVPVPRSIIMSTAENDPLNEWTDQGFWIKRGDFHAIHREDVTFVRSRKEGREMLREYARRDIAEVLISEHLAGDLVKFYGVRGTDFFYWFYPYEHNHHKYVEYEAINGKAHHHAFDEADLQKVATASAAAVGVSIYGGDAIVGKDGSFHIIDLNDWPSFAPCREEAADAIADVLHQTFTQAEL</sequence>
<dbReference type="Gene3D" id="3.30.470.20">
    <property type="entry name" value="ATP-grasp fold, B domain"/>
    <property type="match status" value="1"/>
</dbReference>
<reference evidence="2" key="1">
    <citation type="journal article" date="2019" name="Int. J. Syst. Evol. Microbiol.">
        <title>The Global Catalogue of Microorganisms (GCM) 10K type strain sequencing project: providing services to taxonomists for standard genome sequencing and annotation.</title>
        <authorList>
            <consortium name="The Broad Institute Genomics Platform"/>
            <consortium name="The Broad Institute Genome Sequencing Center for Infectious Disease"/>
            <person name="Wu L."/>
            <person name="Ma J."/>
        </authorList>
    </citation>
    <scope>NUCLEOTIDE SEQUENCE [LARGE SCALE GENOMIC DNA]</scope>
    <source>
        <strain evidence="2">CCUG 55250</strain>
    </source>
</reference>
<organism evidence="1 2">
    <name type="scientific">Larkinella bovis</name>
    <dbReference type="NCBI Taxonomy" id="683041"/>
    <lineage>
        <taxon>Bacteria</taxon>
        <taxon>Pseudomonadati</taxon>
        <taxon>Bacteroidota</taxon>
        <taxon>Cytophagia</taxon>
        <taxon>Cytophagales</taxon>
        <taxon>Spirosomataceae</taxon>
        <taxon>Larkinella</taxon>
    </lineage>
</organism>
<keyword evidence="2" id="KW-1185">Reference proteome</keyword>
<accession>A0ABW0IHY8</accession>
<evidence type="ECO:0000313" key="1">
    <source>
        <dbReference type="EMBL" id="MFC5412884.1"/>
    </source>
</evidence>
<name>A0ABW0IHY8_9BACT</name>
<dbReference type="SUPFAM" id="SSF56059">
    <property type="entry name" value="Glutathione synthetase ATP-binding domain-like"/>
    <property type="match status" value="1"/>
</dbReference>
<evidence type="ECO:0000313" key="2">
    <source>
        <dbReference type="Proteomes" id="UP001596106"/>
    </source>
</evidence>
<evidence type="ECO:0008006" key="3">
    <source>
        <dbReference type="Google" id="ProtNLM"/>
    </source>
</evidence>
<dbReference type="EMBL" id="JBHSMA010000016">
    <property type="protein sequence ID" value="MFC5412884.1"/>
    <property type="molecule type" value="Genomic_DNA"/>
</dbReference>
<comment type="caution">
    <text evidence="1">The sequence shown here is derived from an EMBL/GenBank/DDBJ whole genome shotgun (WGS) entry which is preliminary data.</text>
</comment>
<dbReference type="Proteomes" id="UP001596106">
    <property type="component" value="Unassembled WGS sequence"/>
</dbReference>
<protein>
    <recommendedName>
        <fullName evidence="3">ATP-grasp domain-containing protein</fullName>
    </recommendedName>
</protein>